<evidence type="ECO:0000256" key="2">
    <source>
        <dbReference type="SAM" id="Phobius"/>
    </source>
</evidence>
<gene>
    <name evidence="3" type="ORF">RFI_05840</name>
</gene>
<dbReference type="Gene3D" id="3.60.20.10">
    <property type="entry name" value="Glutamine Phosphoribosylpyrophosphate, subunit 1, domain 1"/>
    <property type="match status" value="1"/>
</dbReference>
<dbReference type="OMA" id="RECFKVV"/>
<evidence type="ECO:0000313" key="4">
    <source>
        <dbReference type="Proteomes" id="UP000023152"/>
    </source>
</evidence>
<evidence type="ECO:0000256" key="1">
    <source>
        <dbReference type="ARBA" id="ARBA00022942"/>
    </source>
</evidence>
<keyword evidence="2" id="KW-0472">Membrane</keyword>
<dbReference type="AlphaFoldDB" id="X6P159"/>
<evidence type="ECO:0000313" key="3">
    <source>
        <dbReference type="EMBL" id="ETO31282.1"/>
    </source>
</evidence>
<keyword evidence="1 3" id="KW-0647">Proteasome</keyword>
<dbReference type="PANTHER" id="PTHR11599">
    <property type="entry name" value="PROTEASOME SUBUNIT ALPHA/BETA"/>
    <property type="match status" value="1"/>
</dbReference>
<proteinExistence type="predicted"/>
<comment type="caution">
    <text evidence="3">The sequence shown here is derived from an EMBL/GenBank/DDBJ whole genome shotgun (WGS) entry which is preliminary data.</text>
</comment>
<dbReference type="GO" id="GO:0051603">
    <property type="term" value="P:proteolysis involved in protein catabolic process"/>
    <property type="evidence" value="ECO:0007669"/>
    <property type="project" value="InterPro"/>
</dbReference>
<reference evidence="3 4" key="1">
    <citation type="journal article" date="2013" name="Curr. Biol.">
        <title>The Genome of the Foraminiferan Reticulomyxa filosa.</title>
        <authorList>
            <person name="Glockner G."/>
            <person name="Hulsmann N."/>
            <person name="Schleicher M."/>
            <person name="Noegel A.A."/>
            <person name="Eichinger L."/>
            <person name="Gallinger C."/>
            <person name="Pawlowski J."/>
            <person name="Sierra R."/>
            <person name="Euteneuer U."/>
            <person name="Pillet L."/>
            <person name="Moustafa A."/>
            <person name="Platzer M."/>
            <person name="Groth M."/>
            <person name="Szafranski K."/>
            <person name="Schliwa M."/>
        </authorList>
    </citation>
    <scope>NUCLEOTIDE SEQUENCE [LARGE SCALE GENOMIC DNA]</scope>
</reference>
<dbReference type="InterPro" id="IPR029055">
    <property type="entry name" value="Ntn_hydrolases_N"/>
</dbReference>
<organism evidence="3 4">
    <name type="scientific">Reticulomyxa filosa</name>
    <dbReference type="NCBI Taxonomy" id="46433"/>
    <lineage>
        <taxon>Eukaryota</taxon>
        <taxon>Sar</taxon>
        <taxon>Rhizaria</taxon>
        <taxon>Retaria</taxon>
        <taxon>Foraminifera</taxon>
        <taxon>Monothalamids</taxon>
        <taxon>Reticulomyxidae</taxon>
        <taxon>Reticulomyxa</taxon>
    </lineage>
</organism>
<keyword evidence="2" id="KW-1133">Transmembrane helix</keyword>
<dbReference type="InterPro" id="IPR050115">
    <property type="entry name" value="Proteasome_alpha"/>
</dbReference>
<dbReference type="SUPFAM" id="SSF56235">
    <property type="entry name" value="N-terminal nucleophile aminohydrolases (Ntn hydrolases)"/>
    <property type="match status" value="2"/>
</dbReference>
<dbReference type="Proteomes" id="UP000023152">
    <property type="component" value="Unassembled WGS sequence"/>
</dbReference>
<name>X6P159_RETFI</name>
<dbReference type="InterPro" id="IPR001353">
    <property type="entry name" value="Proteasome_sua/b"/>
</dbReference>
<feature type="transmembrane region" description="Helical" evidence="2">
    <location>
        <begin position="168"/>
        <end position="194"/>
    </location>
</feature>
<keyword evidence="4" id="KW-1185">Reference proteome</keyword>
<sequence length="295" mass="33825">MEAIQKAGACLGIVFKDGIIMVGEKNIQSKLWIPERSEKFAKIDSHIVLSVIYFLRYKYDHSKVSTLSIKKKQITLKVAIAGVTSDANILVDNAQLNAARYKYKYQESIPVEMCVHDTCNYTQSFTQFGGLRPFGVSMLWAGYDTEEGFQLFHSDPSGNYGMFKQIHFFICVYIIYIICVIYVYVCMYVYIFLINIRPNIILAINNLMIAFFFVCLIILLDTAEWQATAIGSNAKSAQSILKEDYNEKLTKDDAIELCIKILTKTMDSPSLDSEKCYVFFFKPLKKNLLNNFYKI</sequence>
<dbReference type="EMBL" id="ASPP01005030">
    <property type="protein sequence ID" value="ETO31282.1"/>
    <property type="molecule type" value="Genomic_DNA"/>
</dbReference>
<protein>
    <submittedName>
        <fullName evidence="3">20S proteasome subunit PAC1</fullName>
    </submittedName>
</protein>
<dbReference type="Pfam" id="PF00227">
    <property type="entry name" value="Proteasome"/>
    <property type="match status" value="3"/>
</dbReference>
<keyword evidence="2" id="KW-0812">Transmembrane</keyword>
<dbReference type="OrthoDB" id="431557at2759"/>
<feature type="transmembrane region" description="Helical" evidence="2">
    <location>
        <begin position="200"/>
        <end position="220"/>
    </location>
</feature>
<dbReference type="GO" id="GO:0005839">
    <property type="term" value="C:proteasome core complex"/>
    <property type="evidence" value="ECO:0007669"/>
    <property type="project" value="InterPro"/>
</dbReference>
<accession>X6P159</accession>